<dbReference type="InterPro" id="IPR016181">
    <property type="entry name" value="Acyl_CoA_acyltransferase"/>
</dbReference>
<evidence type="ECO:0000313" key="2">
    <source>
        <dbReference type="EMBL" id="RRJ91577.1"/>
    </source>
</evidence>
<keyword evidence="2" id="KW-0808">Transferase</keyword>
<dbReference type="Proteomes" id="UP000275719">
    <property type="component" value="Unassembled WGS sequence"/>
</dbReference>
<dbReference type="RefSeq" id="WP_125018115.1">
    <property type="nucleotide sequence ID" value="NZ_RQVQ01000009.1"/>
</dbReference>
<protein>
    <submittedName>
        <fullName evidence="2">N-acetyltransferase</fullName>
    </submittedName>
</protein>
<organism evidence="2 3">
    <name type="scientific">Paenimyroides tangerinum</name>
    <dbReference type="NCBI Taxonomy" id="2488728"/>
    <lineage>
        <taxon>Bacteria</taxon>
        <taxon>Pseudomonadati</taxon>
        <taxon>Bacteroidota</taxon>
        <taxon>Flavobacteriia</taxon>
        <taxon>Flavobacteriales</taxon>
        <taxon>Flavobacteriaceae</taxon>
        <taxon>Paenimyroides</taxon>
    </lineage>
</organism>
<evidence type="ECO:0000313" key="3">
    <source>
        <dbReference type="Proteomes" id="UP000275719"/>
    </source>
</evidence>
<proteinExistence type="predicted"/>
<dbReference type="AlphaFoldDB" id="A0A3P3WB83"/>
<dbReference type="OrthoDB" id="9788916at2"/>
<accession>A0A3P3WB83</accession>
<dbReference type="InterPro" id="IPR000182">
    <property type="entry name" value="GNAT_dom"/>
</dbReference>
<comment type="caution">
    <text evidence="2">The sequence shown here is derived from an EMBL/GenBank/DDBJ whole genome shotgun (WGS) entry which is preliminary data.</text>
</comment>
<dbReference type="Gene3D" id="3.40.630.30">
    <property type="match status" value="1"/>
</dbReference>
<feature type="domain" description="N-acetyltransferase" evidence="1">
    <location>
        <begin position="10"/>
        <end position="173"/>
    </location>
</feature>
<dbReference type="Pfam" id="PF13302">
    <property type="entry name" value="Acetyltransf_3"/>
    <property type="match status" value="1"/>
</dbReference>
<dbReference type="PANTHER" id="PTHR43792">
    <property type="entry name" value="GNAT FAMILY, PUTATIVE (AFU_ORTHOLOGUE AFUA_3G00765)-RELATED-RELATED"/>
    <property type="match status" value="1"/>
</dbReference>
<sequence>MKIFIETERFFLREILPTDVDGLFELDSDADVHRYLGNKPVENKNQIIDVISFIRQQYIDNGIGRWAIIDKETNGFIGWAGLKLITEETNNHIDFYDLGYRLIKKYWNKGIGTEVALATLKYAFNKLNLTELYAMADCDNVGSNKILKKIGFDFIETFNLDGTPHNWYKIERENKYVQKMMI</sequence>
<dbReference type="GO" id="GO:0016747">
    <property type="term" value="F:acyltransferase activity, transferring groups other than amino-acyl groups"/>
    <property type="evidence" value="ECO:0007669"/>
    <property type="project" value="InterPro"/>
</dbReference>
<dbReference type="PANTHER" id="PTHR43792:SF16">
    <property type="entry name" value="N-ACETYLTRANSFERASE DOMAIN-CONTAINING PROTEIN"/>
    <property type="match status" value="1"/>
</dbReference>
<dbReference type="InterPro" id="IPR051531">
    <property type="entry name" value="N-acetyltransferase"/>
</dbReference>
<name>A0A3P3WB83_9FLAO</name>
<reference evidence="2 3" key="1">
    <citation type="submission" date="2018-11" db="EMBL/GenBank/DDBJ databases">
        <title>Flavobacterium sp. nov., YIM 102701-2 draft genome.</title>
        <authorList>
            <person name="Li G."/>
            <person name="Jiang Y."/>
        </authorList>
    </citation>
    <scope>NUCLEOTIDE SEQUENCE [LARGE SCALE GENOMIC DNA]</scope>
    <source>
        <strain evidence="2 3">YIM 102701-2</strain>
    </source>
</reference>
<dbReference type="EMBL" id="RQVQ01000009">
    <property type="protein sequence ID" value="RRJ91577.1"/>
    <property type="molecule type" value="Genomic_DNA"/>
</dbReference>
<dbReference type="SUPFAM" id="SSF55729">
    <property type="entry name" value="Acyl-CoA N-acyltransferases (Nat)"/>
    <property type="match status" value="1"/>
</dbReference>
<dbReference type="PROSITE" id="PS51186">
    <property type="entry name" value="GNAT"/>
    <property type="match status" value="1"/>
</dbReference>
<gene>
    <name evidence="2" type="ORF">EG240_05100</name>
</gene>
<keyword evidence="3" id="KW-1185">Reference proteome</keyword>
<evidence type="ECO:0000259" key="1">
    <source>
        <dbReference type="PROSITE" id="PS51186"/>
    </source>
</evidence>